<sequence>MTQEDNSWFDADKTTARLEREAGIGEADTAVPQKQHTMREVVVSLVLPCILIGVVLIALLWGVIFWFRLLG</sequence>
<evidence type="ECO:0000313" key="2">
    <source>
        <dbReference type="EMBL" id="GEL01507.1"/>
    </source>
</evidence>
<name>A0A511BMG1_9PROT</name>
<evidence type="ECO:0000313" key="3">
    <source>
        <dbReference type="Proteomes" id="UP000321405"/>
    </source>
</evidence>
<organism evidence="2 3">
    <name type="scientific">Swaminathania salitolerans</name>
    <dbReference type="NCBI Taxonomy" id="182838"/>
    <lineage>
        <taxon>Bacteria</taxon>
        <taxon>Pseudomonadati</taxon>
        <taxon>Pseudomonadota</taxon>
        <taxon>Alphaproteobacteria</taxon>
        <taxon>Acetobacterales</taxon>
        <taxon>Acetobacteraceae</taxon>
        <taxon>Swaminathania</taxon>
    </lineage>
</organism>
<feature type="transmembrane region" description="Helical" evidence="1">
    <location>
        <begin position="41"/>
        <end position="67"/>
    </location>
</feature>
<accession>A0A511BMG1</accession>
<reference evidence="2 3" key="1">
    <citation type="submission" date="2019-07" db="EMBL/GenBank/DDBJ databases">
        <title>Whole genome shotgun sequence of Swaminathania salitolerans NBRC 104436.</title>
        <authorList>
            <person name="Hosoyama A."/>
            <person name="Uohara A."/>
            <person name="Ohji S."/>
            <person name="Ichikawa N."/>
        </authorList>
    </citation>
    <scope>NUCLEOTIDE SEQUENCE [LARGE SCALE GENOMIC DNA]</scope>
    <source>
        <strain evidence="2 3">NBRC 104436</strain>
    </source>
</reference>
<keyword evidence="1" id="KW-1133">Transmembrane helix</keyword>
<keyword evidence="1" id="KW-0472">Membrane</keyword>
<dbReference type="RefSeq" id="WP_147092446.1">
    <property type="nucleotide sequence ID" value="NZ_BJVC01000001.1"/>
</dbReference>
<dbReference type="Proteomes" id="UP000321405">
    <property type="component" value="Unassembled WGS sequence"/>
</dbReference>
<comment type="caution">
    <text evidence="2">The sequence shown here is derived from an EMBL/GenBank/DDBJ whole genome shotgun (WGS) entry which is preliminary data.</text>
</comment>
<keyword evidence="1" id="KW-0812">Transmembrane</keyword>
<proteinExistence type="predicted"/>
<dbReference type="AlphaFoldDB" id="A0A511BMG1"/>
<dbReference type="EMBL" id="BJVC01000001">
    <property type="protein sequence ID" value="GEL01507.1"/>
    <property type="molecule type" value="Genomic_DNA"/>
</dbReference>
<keyword evidence="3" id="KW-1185">Reference proteome</keyword>
<protein>
    <submittedName>
        <fullName evidence="2">Uncharacterized protein</fullName>
    </submittedName>
</protein>
<evidence type="ECO:0000256" key="1">
    <source>
        <dbReference type="SAM" id="Phobius"/>
    </source>
</evidence>
<gene>
    <name evidence="2" type="ORF">SSA02_06700</name>
</gene>